<dbReference type="PROSITE" id="PS00639">
    <property type="entry name" value="THIOL_PROTEASE_HIS"/>
    <property type="match status" value="1"/>
</dbReference>
<sequence>MKKVSFLLAFLLFTFMLHAQGDEDRGTGLDFSQEKYESVPMSAPILTRSYTSLPRSFSLKPYAPTPGDQGRQPSCVGWASGYGARTIAYAIRNNWKNNKIKINQNAFSPSFVYNQIKAYGDNNCTRGSYIADAMKLMNNSGILKKTEFLYNPNSCTAKPSSYSMQRARNNKILTFERLARWDNPYNLVGKVKKAIANKNPVVVGMFKYGKLSGYGELWTPPSVPSGGGHAMVVVGYDDSKYGGAFEIMNSWGTRFRNGGFFWVRYNDFKTYIKTAYVLIDNAKSTPDTNTNVTTTTTTTTTVKRNRISGEIALRLSNGRDMSPTLSSEAKRNFNIVKAGNNKKIKATYSIDKAYSSGTQFRIYLKSKQRGYVYLIGYGGSDKSVNKLYPFENFSPFFNYTNSEIAIPNEEYYIEFDNKPGQDILCVLYSKERLDINSIISKARYGSGDFVANVKKALQYKMFKGDDLTFESDKIAFKAASSSSSSKVVPIFISVNHQ</sequence>
<feature type="chain" id="PRO_5046087497" evidence="1">
    <location>
        <begin position="20"/>
        <end position="497"/>
    </location>
</feature>
<proteinExistence type="predicted"/>
<dbReference type="RefSeq" id="WP_379666202.1">
    <property type="nucleotide sequence ID" value="NZ_JBHULH010000004.1"/>
</dbReference>
<name>A0ABW5LRS6_9FLAO</name>
<evidence type="ECO:0000259" key="2">
    <source>
        <dbReference type="SMART" id="SM00645"/>
    </source>
</evidence>
<feature type="domain" description="Peptidase C1A papain C-terminal" evidence="2">
    <location>
        <begin position="53"/>
        <end position="278"/>
    </location>
</feature>
<dbReference type="InterPro" id="IPR000668">
    <property type="entry name" value="Peptidase_C1A_C"/>
</dbReference>
<dbReference type="CDD" id="cd02619">
    <property type="entry name" value="Peptidase_C1"/>
    <property type="match status" value="1"/>
</dbReference>
<dbReference type="SMART" id="SM00645">
    <property type="entry name" value="Pept_C1"/>
    <property type="match status" value="1"/>
</dbReference>
<dbReference type="Proteomes" id="UP001597508">
    <property type="component" value="Unassembled WGS sequence"/>
</dbReference>
<evidence type="ECO:0000313" key="4">
    <source>
        <dbReference type="Proteomes" id="UP001597508"/>
    </source>
</evidence>
<evidence type="ECO:0000313" key="3">
    <source>
        <dbReference type="EMBL" id="MFD2567492.1"/>
    </source>
</evidence>
<dbReference type="SUPFAM" id="SSF54001">
    <property type="entry name" value="Cysteine proteinases"/>
    <property type="match status" value="1"/>
</dbReference>
<dbReference type="EMBL" id="JBHULH010000004">
    <property type="protein sequence ID" value="MFD2567492.1"/>
    <property type="molecule type" value="Genomic_DNA"/>
</dbReference>
<accession>A0ABW5LRS6</accession>
<gene>
    <name evidence="3" type="ORF">ACFSRZ_08910</name>
</gene>
<dbReference type="InterPro" id="IPR038765">
    <property type="entry name" value="Papain-like_cys_pep_sf"/>
</dbReference>
<dbReference type="Gene3D" id="3.90.70.10">
    <property type="entry name" value="Cysteine proteinases"/>
    <property type="match status" value="1"/>
</dbReference>
<comment type="caution">
    <text evidence="3">The sequence shown here is derived from an EMBL/GenBank/DDBJ whole genome shotgun (WGS) entry which is preliminary data.</text>
</comment>
<dbReference type="InterPro" id="IPR025660">
    <property type="entry name" value="Pept_his_AS"/>
</dbReference>
<feature type="signal peptide" evidence="1">
    <location>
        <begin position="1"/>
        <end position="19"/>
    </location>
</feature>
<reference evidence="4" key="1">
    <citation type="journal article" date="2019" name="Int. J. Syst. Evol. Microbiol.">
        <title>The Global Catalogue of Microorganisms (GCM) 10K type strain sequencing project: providing services to taxonomists for standard genome sequencing and annotation.</title>
        <authorList>
            <consortium name="The Broad Institute Genomics Platform"/>
            <consortium name="The Broad Institute Genome Sequencing Center for Infectious Disease"/>
            <person name="Wu L."/>
            <person name="Ma J."/>
        </authorList>
    </citation>
    <scope>NUCLEOTIDE SEQUENCE [LARGE SCALE GENOMIC DNA]</scope>
    <source>
        <strain evidence="4">KCTC 52127</strain>
    </source>
</reference>
<keyword evidence="4" id="KW-1185">Reference proteome</keyword>
<dbReference type="Pfam" id="PF00112">
    <property type="entry name" value="Peptidase_C1"/>
    <property type="match status" value="1"/>
</dbReference>
<organism evidence="3 4">
    <name type="scientific">Pseudotenacibaculum haliotis</name>
    <dbReference type="NCBI Taxonomy" id="1862138"/>
    <lineage>
        <taxon>Bacteria</taxon>
        <taxon>Pseudomonadati</taxon>
        <taxon>Bacteroidota</taxon>
        <taxon>Flavobacteriia</taxon>
        <taxon>Flavobacteriales</taxon>
        <taxon>Flavobacteriaceae</taxon>
        <taxon>Pseudotenacibaculum</taxon>
    </lineage>
</organism>
<protein>
    <submittedName>
        <fullName evidence="3">C1 family peptidase</fullName>
    </submittedName>
</protein>
<evidence type="ECO:0000256" key="1">
    <source>
        <dbReference type="SAM" id="SignalP"/>
    </source>
</evidence>
<keyword evidence="1" id="KW-0732">Signal</keyword>